<evidence type="ECO:0000259" key="3">
    <source>
        <dbReference type="PROSITE" id="PS50158"/>
    </source>
</evidence>
<sequence length="247" mass="28427">MEFLGYVQLKTEKTSISEIVKVYVVAHNIHLDDGTFCLKLKIYLSDENLEALSKPIRGASDTIKVRKAGNEGSMKALHIRGMYALTERDEVVKAIESKVGTLENKTFRLSELRPNANDMLAVTLVINEEDAQKIIKDEWIRVGIARCSVEERIRLYQCYRCWKYDRVGAKCTEGDKRNLCRKCGEEGHRENGCKNEEYCIQCNRPGHKVGSGKCVVFRRALKKPEESGRKDKETRPNLDKKENRRER</sequence>
<keyword evidence="5" id="KW-1185">Reference proteome</keyword>
<dbReference type="Proteomes" id="UP000719412">
    <property type="component" value="Unassembled WGS sequence"/>
</dbReference>
<accession>A0A8J6LI97</accession>
<dbReference type="SUPFAM" id="SSF57756">
    <property type="entry name" value="Retrovirus zinc finger-like domains"/>
    <property type="match status" value="1"/>
</dbReference>
<dbReference type="AlphaFoldDB" id="A0A8J6LI97"/>
<evidence type="ECO:0000313" key="4">
    <source>
        <dbReference type="EMBL" id="KAH0819862.1"/>
    </source>
</evidence>
<proteinExistence type="predicted"/>
<feature type="domain" description="CCHC-type" evidence="3">
    <location>
        <begin position="180"/>
        <end position="195"/>
    </location>
</feature>
<dbReference type="Gene3D" id="4.10.60.10">
    <property type="entry name" value="Zinc finger, CCHC-type"/>
    <property type="match status" value="1"/>
</dbReference>
<protein>
    <recommendedName>
        <fullName evidence="3">CCHC-type domain-containing protein</fullName>
    </recommendedName>
</protein>
<keyword evidence="1" id="KW-0479">Metal-binding</keyword>
<evidence type="ECO:0000256" key="2">
    <source>
        <dbReference type="SAM" id="MobiDB-lite"/>
    </source>
</evidence>
<dbReference type="EMBL" id="JABDTM020013462">
    <property type="protein sequence ID" value="KAH0819862.1"/>
    <property type="molecule type" value="Genomic_DNA"/>
</dbReference>
<dbReference type="GO" id="GO:0008270">
    <property type="term" value="F:zinc ion binding"/>
    <property type="evidence" value="ECO:0007669"/>
    <property type="project" value="UniProtKB-KW"/>
</dbReference>
<evidence type="ECO:0000313" key="5">
    <source>
        <dbReference type="Proteomes" id="UP000719412"/>
    </source>
</evidence>
<name>A0A8J6LI97_TENMO</name>
<organism evidence="4 5">
    <name type="scientific">Tenebrio molitor</name>
    <name type="common">Yellow mealworm beetle</name>
    <dbReference type="NCBI Taxonomy" id="7067"/>
    <lineage>
        <taxon>Eukaryota</taxon>
        <taxon>Metazoa</taxon>
        <taxon>Ecdysozoa</taxon>
        <taxon>Arthropoda</taxon>
        <taxon>Hexapoda</taxon>
        <taxon>Insecta</taxon>
        <taxon>Pterygota</taxon>
        <taxon>Neoptera</taxon>
        <taxon>Endopterygota</taxon>
        <taxon>Coleoptera</taxon>
        <taxon>Polyphaga</taxon>
        <taxon>Cucujiformia</taxon>
        <taxon>Tenebrionidae</taxon>
        <taxon>Tenebrio</taxon>
    </lineage>
</organism>
<feature type="region of interest" description="Disordered" evidence="2">
    <location>
        <begin position="223"/>
        <end position="247"/>
    </location>
</feature>
<reference evidence="4" key="2">
    <citation type="submission" date="2021-08" db="EMBL/GenBank/DDBJ databases">
        <authorList>
            <person name="Eriksson T."/>
        </authorList>
    </citation>
    <scope>NUCLEOTIDE SEQUENCE</scope>
    <source>
        <strain evidence="4">Stoneville</strain>
        <tissue evidence="4">Whole head</tissue>
    </source>
</reference>
<dbReference type="InterPro" id="IPR036875">
    <property type="entry name" value="Znf_CCHC_sf"/>
</dbReference>
<dbReference type="InterPro" id="IPR001878">
    <property type="entry name" value="Znf_CCHC"/>
</dbReference>
<comment type="caution">
    <text evidence="4">The sequence shown here is derived from an EMBL/GenBank/DDBJ whole genome shotgun (WGS) entry which is preliminary data.</text>
</comment>
<gene>
    <name evidence="4" type="ORF">GEV33_002929</name>
</gene>
<dbReference type="GO" id="GO:0003676">
    <property type="term" value="F:nucleic acid binding"/>
    <property type="evidence" value="ECO:0007669"/>
    <property type="project" value="InterPro"/>
</dbReference>
<dbReference type="PROSITE" id="PS50158">
    <property type="entry name" value="ZF_CCHC"/>
    <property type="match status" value="1"/>
</dbReference>
<evidence type="ECO:0000256" key="1">
    <source>
        <dbReference type="PROSITE-ProRule" id="PRU00047"/>
    </source>
</evidence>
<reference evidence="4" key="1">
    <citation type="journal article" date="2020" name="J Insects Food Feed">
        <title>The yellow mealworm (Tenebrio molitor) genome: a resource for the emerging insects as food and feed industry.</title>
        <authorList>
            <person name="Eriksson T."/>
            <person name="Andere A."/>
            <person name="Kelstrup H."/>
            <person name="Emery V."/>
            <person name="Picard C."/>
        </authorList>
    </citation>
    <scope>NUCLEOTIDE SEQUENCE</scope>
    <source>
        <strain evidence="4">Stoneville</strain>
        <tissue evidence="4">Whole head</tissue>
    </source>
</reference>
<keyword evidence="1" id="KW-0862">Zinc</keyword>
<keyword evidence="1" id="KW-0863">Zinc-finger</keyword>